<sequence>MRKTLLMLAVFLIALTACDQAALTPEDKEDRLRATPIHMSKDPVELLFWSYYGGWEPIVEAFQMKYPNVTVHVETFPNDMYVNAYQQAMAVGKTPDVMIVDSEHFGQFSAITGLENLLEFGAGQYEDDFSESLWKSNLSFDGSSLIGLPSGSSPMVTYYRADIMEEHGFPSEPDELGAFMENPDNWLKIARELKESNSYLASWPMDVIQMYDSTQPLFVENMEFGRNTDETRKAIEIAKTLYNEGLVSSTDIWTQFGHQAIKKGKVAMLYMGTWAADQIEIWAPETAGLWRQTRLPFNLYGWVNSSSFMIPASANNKRWAYTFIEFCVTEWSMMALKSNSVPSYYPARGQAERLKRKNDFFGGQNLYALNESLAKRMEETPATPIDLPAKSIWSKVINQGIERDRTADAIIKDAEKEIRGALGKDINILKAYLAEQKKKEVALR</sequence>
<evidence type="ECO:0000313" key="2">
    <source>
        <dbReference type="EMBL" id="RJX39778.1"/>
    </source>
</evidence>
<proteinExistence type="predicted"/>
<dbReference type="PROSITE" id="PS51257">
    <property type="entry name" value="PROKAR_LIPOPROTEIN"/>
    <property type="match status" value="1"/>
</dbReference>
<dbReference type="RefSeq" id="WP_120109536.1">
    <property type="nucleotide sequence ID" value="NZ_QXQB01000002.1"/>
</dbReference>
<evidence type="ECO:0000313" key="3">
    <source>
        <dbReference type="Proteomes" id="UP000267798"/>
    </source>
</evidence>
<feature type="signal peptide" evidence="1">
    <location>
        <begin position="1"/>
        <end position="21"/>
    </location>
</feature>
<dbReference type="SUPFAM" id="SSF53850">
    <property type="entry name" value="Periplasmic binding protein-like II"/>
    <property type="match status" value="1"/>
</dbReference>
<dbReference type="Proteomes" id="UP000267798">
    <property type="component" value="Unassembled WGS sequence"/>
</dbReference>
<organism evidence="2 3">
    <name type="scientific">Paenibacillus pinisoli</name>
    <dbReference type="NCBI Taxonomy" id="1276110"/>
    <lineage>
        <taxon>Bacteria</taxon>
        <taxon>Bacillati</taxon>
        <taxon>Bacillota</taxon>
        <taxon>Bacilli</taxon>
        <taxon>Bacillales</taxon>
        <taxon>Paenibacillaceae</taxon>
        <taxon>Paenibacillus</taxon>
    </lineage>
</organism>
<dbReference type="PANTHER" id="PTHR43649">
    <property type="entry name" value="ARABINOSE-BINDING PROTEIN-RELATED"/>
    <property type="match status" value="1"/>
</dbReference>
<reference evidence="2 3" key="1">
    <citation type="submission" date="2018-09" db="EMBL/GenBank/DDBJ databases">
        <title>Paenibacillus aracenensis nov. sp. isolated from a cave in southern Spain.</title>
        <authorList>
            <person name="Jurado V."/>
            <person name="Gutierrez-Patricio S."/>
            <person name="Gonzalez-Pimentel J.L."/>
            <person name="Miller A.Z."/>
            <person name="Laiz L."/>
            <person name="Saiz-Jimenez C."/>
        </authorList>
    </citation>
    <scope>NUCLEOTIDE SEQUENCE [LARGE SCALE GENOMIC DNA]</scope>
    <source>
        <strain evidence="2 3">JCM 19203</strain>
    </source>
</reference>
<dbReference type="InterPro" id="IPR050490">
    <property type="entry name" value="Bact_solute-bd_prot1"/>
</dbReference>
<dbReference type="PANTHER" id="PTHR43649:SF12">
    <property type="entry name" value="DIACETYLCHITOBIOSE BINDING PROTEIN DASA"/>
    <property type="match status" value="1"/>
</dbReference>
<protein>
    <submittedName>
        <fullName evidence="2">Extracellular solute-binding protein</fullName>
    </submittedName>
</protein>
<evidence type="ECO:0000256" key="1">
    <source>
        <dbReference type="SAM" id="SignalP"/>
    </source>
</evidence>
<dbReference type="Gene3D" id="3.40.190.10">
    <property type="entry name" value="Periplasmic binding protein-like II"/>
    <property type="match status" value="1"/>
</dbReference>
<dbReference type="InterPro" id="IPR006059">
    <property type="entry name" value="SBP"/>
</dbReference>
<feature type="chain" id="PRO_5039179031" evidence="1">
    <location>
        <begin position="22"/>
        <end position="444"/>
    </location>
</feature>
<gene>
    <name evidence="2" type="ORF">D3P09_10290</name>
</gene>
<accession>A0A3A6PKG8</accession>
<dbReference type="OrthoDB" id="2823382at2"/>
<keyword evidence="3" id="KW-1185">Reference proteome</keyword>
<dbReference type="EMBL" id="QXQB01000002">
    <property type="protein sequence ID" value="RJX39778.1"/>
    <property type="molecule type" value="Genomic_DNA"/>
</dbReference>
<dbReference type="AlphaFoldDB" id="A0A3A6PKG8"/>
<name>A0A3A6PKG8_9BACL</name>
<comment type="caution">
    <text evidence="2">The sequence shown here is derived from an EMBL/GenBank/DDBJ whole genome shotgun (WGS) entry which is preliminary data.</text>
</comment>
<dbReference type="Pfam" id="PF01547">
    <property type="entry name" value="SBP_bac_1"/>
    <property type="match status" value="1"/>
</dbReference>
<keyword evidence="1" id="KW-0732">Signal</keyword>